<dbReference type="AlphaFoldDB" id="A0A0A9FR47"/>
<sequence length="42" mass="5032">MSSLSILVLMLLTHEHRYRMVLLLFGMCLRSFSWRLLYKGTD</sequence>
<accession>A0A0A9FR47</accession>
<reference evidence="1" key="1">
    <citation type="submission" date="2014-09" db="EMBL/GenBank/DDBJ databases">
        <authorList>
            <person name="Magalhaes I.L.F."/>
            <person name="Oliveira U."/>
            <person name="Santos F.R."/>
            <person name="Vidigal T.H.D.A."/>
            <person name="Brescovit A.D."/>
            <person name="Santos A.J."/>
        </authorList>
    </citation>
    <scope>NUCLEOTIDE SEQUENCE</scope>
    <source>
        <tissue evidence="1">Shoot tissue taken approximately 20 cm above the soil surface</tissue>
    </source>
</reference>
<reference evidence="1" key="2">
    <citation type="journal article" date="2015" name="Data Brief">
        <title>Shoot transcriptome of the giant reed, Arundo donax.</title>
        <authorList>
            <person name="Barrero R.A."/>
            <person name="Guerrero F.D."/>
            <person name="Moolhuijzen P."/>
            <person name="Goolsby J.A."/>
            <person name="Tidwell J."/>
            <person name="Bellgard S.E."/>
            <person name="Bellgard M.I."/>
        </authorList>
    </citation>
    <scope>NUCLEOTIDE SEQUENCE</scope>
    <source>
        <tissue evidence="1">Shoot tissue taken approximately 20 cm above the soil surface</tissue>
    </source>
</reference>
<organism evidence="1">
    <name type="scientific">Arundo donax</name>
    <name type="common">Giant reed</name>
    <name type="synonym">Donax arundinaceus</name>
    <dbReference type="NCBI Taxonomy" id="35708"/>
    <lineage>
        <taxon>Eukaryota</taxon>
        <taxon>Viridiplantae</taxon>
        <taxon>Streptophyta</taxon>
        <taxon>Embryophyta</taxon>
        <taxon>Tracheophyta</taxon>
        <taxon>Spermatophyta</taxon>
        <taxon>Magnoliopsida</taxon>
        <taxon>Liliopsida</taxon>
        <taxon>Poales</taxon>
        <taxon>Poaceae</taxon>
        <taxon>PACMAD clade</taxon>
        <taxon>Arundinoideae</taxon>
        <taxon>Arundineae</taxon>
        <taxon>Arundo</taxon>
    </lineage>
</organism>
<protein>
    <submittedName>
        <fullName evidence="1">Uncharacterized protein</fullName>
    </submittedName>
</protein>
<evidence type="ECO:0000313" key="1">
    <source>
        <dbReference type="EMBL" id="JAE14762.1"/>
    </source>
</evidence>
<dbReference type="EMBL" id="GBRH01183134">
    <property type="protein sequence ID" value="JAE14762.1"/>
    <property type="molecule type" value="Transcribed_RNA"/>
</dbReference>
<proteinExistence type="predicted"/>
<name>A0A0A9FR47_ARUDO</name>